<protein>
    <recommendedName>
        <fullName evidence="2">Coenzyme Q-binding protein COQ10 START domain-containing protein</fullName>
    </recommendedName>
</protein>
<proteinExistence type="predicted"/>
<dbReference type="SUPFAM" id="SSF55961">
    <property type="entry name" value="Bet v1-like"/>
    <property type="match status" value="1"/>
</dbReference>
<sequence>MNSFRFRSKFKEPVEEVFDWHMRSGTLERLIPPWEKTKVIYSSGAPSEKGEVHLRMRKFGVPFDMKIGHTDFVRNRLFQDEQKSGPFRYWRHIHRFERSSDGGSVMEDHIEWAAPFGSFGDSICRRLVTSELRRLFTFRHQRLKDELERIRINRSPQPLSIAITGSNGLIGASLCHVLTTMGHTVIPLVRN</sequence>
<dbReference type="InterPro" id="IPR036291">
    <property type="entry name" value="NAD(P)-bd_dom_sf"/>
</dbReference>
<dbReference type="EMBL" id="UINC01081727">
    <property type="protein sequence ID" value="SVC25865.1"/>
    <property type="molecule type" value="Genomic_DNA"/>
</dbReference>
<organism evidence="1">
    <name type="scientific">marine metagenome</name>
    <dbReference type="NCBI Taxonomy" id="408172"/>
    <lineage>
        <taxon>unclassified sequences</taxon>
        <taxon>metagenomes</taxon>
        <taxon>ecological metagenomes</taxon>
    </lineage>
</organism>
<feature type="non-terminal residue" evidence="1">
    <location>
        <position position="191"/>
    </location>
</feature>
<dbReference type="AlphaFoldDB" id="A0A382KQN6"/>
<dbReference type="InterPro" id="IPR023393">
    <property type="entry name" value="START-like_dom_sf"/>
</dbReference>
<accession>A0A382KQN6</accession>
<dbReference type="SUPFAM" id="SSF51735">
    <property type="entry name" value="NAD(P)-binding Rossmann-fold domains"/>
    <property type="match status" value="1"/>
</dbReference>
<evidence type="ECO:0000313" key="1">
    <source>
        <dbReference type="EMBL" id="SVC25865.1"/>
    </source>
</evidence>
<gene>
    <name evidence="1" type="ORF">METZ01_LOCUS278719</name>
</gene>
<dbReference type="Gene3D" id="3.30.530.20">
    <property type="match status" value="1"/>
</dbReference>
<evidence type="ECO:0008006" key="2">
    <source>
        <dbReference type="Google" id="ProtNLM"/>
    </source>
</evidence>
<reference evidence="1" key="1">
    <citation type="submission" date="2018-05" db="EMBL/GenBank/DDBJ databases">
        <authorList>
            <person name="Lanie J.A."/>
            <person name="Ng W.-L."/>
            <person name="Kazmierczak K.M."/>
            <person name="Andrzejewski T.M."/>
            <person name="Davidsen T.M."/>
            <person name="Wayne K.J."/>
            <person name="Tettelin H."/>
            <person name="Glass J.I."/>
            <person name="Rusch D."/>
            <person name="Podicherti R."/>
            <person name="Tsui H.-C.T."/>
            <person name="Winkler M.E."/>
        </authorList>
    </citation>
    <scope>NUCLEOTIDE SEQUENCE</scope>
</reference>
<name>A0A382KQN6_9ZZZZ</name>
<dbReference type="CDD" id="cd07820">
    <property type="entry name" value="SRPBCC_3"/>
    <property type="match status" value="1"/>
</dbReference>